<evidence type="ECO:0000313" key="3">
    <source>
        <dbReference type="Proteomes" id="UP000192596"/>
    </source>
</evidence>
<gene>
    <name evidence="2" type="ORF">B0A48_00452</name>
</gene>
<reference evidence="3" key="1">
    <citation type="submission" date="2017-03" db="EMBL/GenBank/DDBJ databases">
        <title>Genomes of endolithic fungi from Antarctica.</title>
        <authorList>
            <person name="Coleine C."/>
            <person name="Masonjones S."/>
            <person name="Stajich J.E."/>
        </authorList>
    </citation>
    <scope>NUCLEOTIDE SEQUENCE [LARGE SCALE GENOMIC DNA]</scope>
    <source>
        <strain evidence="3">CCFEE 5527</strain>
    </source>
</reference>
<evidence type="ECO:0000313" key="2">
    <source>
        <dbReference type="EMBL" id="OQO15070.1"/>
    </source>
</evidence>
<sequence length="213" mass="23336">MIIRQCLRAFQQHPLRRLRSSVSRRLASTTTTPSLTTRLTRLESRLPRFLRHITTPLRTAPLSHITAFLLLHELTAIVPLLALATAFHQYDYLPPVISEGKWVKEGTVKFGGYMKRKGWIGEEGSWWGTGEGAVRVVVEVATAWAVVKLLLPVRLVVSVWGTPWFARWSLVPVGAWLGRVVGRVKGKAGMGSSKPAAGTGVVGGGVGPREGVK</sequence>
<dbReference type="AlphaFoldDB" id="A0A1V8TUK3"/>
<dbReference type="GO" id="GO:0005739">
    <property type="term" value="C:mitochondrion"/>
    <property type="evidence" value="ECO:0007669"/>
    <property type="project" value="TreeGrafter"/>
</dbReference>
<comment type="caution">
    <text evidence="2">The sequence shown here is derived from an EMBL/GenBank/DDBJ whole genome shotgun (WGS) entry which is preliminary data.</text>
</comment>
<dbReference type="InterPro" id="IPR018811">
    <property type="entry name" value="MRX11"/>
</dbReference>
<dbReference type="InParanoid" id="A0A1V8TUK3"/>
<keyword evidence="3" id="KW-1185">Reference proteome</keyword>
<accession>A0A1V8TUK3</accession>
<dbReference type="OrthoDB" id="5580261at2759"/>
<dbReference type="Proteomes" id="UP000192596">
    <property type="component" value="Unassembled WGS sequence"/>
</dbReference>
<feature type="region of interest" description="Disordered" evidence="1">
    <location>
        <begin position="189"/>
        <end position="213"/>
    </location>
</feature>
<feature type="compositionally biased region" description="Gly residues" evidence="1">
    <location>
        <begin position="200"/>
        <end position="213"/>
    </location>
</feature>
<evidence type="ECO:0000256" key="1">
    <source>
        <dbReference type="SAM" id="MobiDB-lite"/>
    </source>
</evidence>
<dbReference type="PANTHER" id="PTHR28002">
    <property type="entry name" value="MIOREX COMPLEX COMPONENT 11"/>
    <property type="match status" value="1"/>
</dbReference>
<dbReference type="Pfam" id="PF10306">
    <property type="entry name" value="FLILHELTA"/>
    <property type="match status" value="1"/>
</dbReference>
<protein>
    <submittedName>
        <fullName evidence="2">Uncharacterized protein</fullName>
    </submittedName>
</protein>
<organism evidence="2 3">
    <name type="scientific">Cryoendolithus antarcticus</name>
    <dbReference type="NCBI Taxonomy" id="1507870"/>
    <lineage>
        <taxon>Eukaryota</taxon>
        <taxon>Fungi</taxon>
        <taxon>Dikarya</taxon>
        <taxon>Ascomycota</taxon>
        <taxon>Pezizomycotina</taxon>
        <taxon>Dothideomycetes</taxon>
        <taxon>Dothideomycetidae</taxon>
        <taxon>Cladosporiales</taxon>
        <taxon>Cladosporiaceae</taxon>
        <taxon>Cryoendolithus</taxon>
    </lineage>
</organism>
<name>A0A1V8TUK3_9PEZI</name>
<proteinExistence type="predicted"/>
<dbReference type="PANTHER" id="PTHR28002:SF1">
    <property type="entry name" value="MIOREX COMPLEX COMPONENT 11"/>
    <property type="match status" value="1"/>
</dbReference>
<dbReference type="FunCoup" id="A0A1V8TUK3">
    <property type="interactions" value="9"/>
</dbReference>
<dbReference type="EMBL" id="NAJO01000001">
    <property type="protein sequence ID" value="OQO15070.1"/>
    <property type="molecule type" value="Genomic_DNA"/>
</dbReference>